<evidence type="ECO:0000256" key="8">
    <source>
        <dbReference type="ARBA" id="ARBA00023012"/>
    </source>
</evidence>
<keyword evidence="9" id="KW-1133">Transmembrane helix</keyword>
<evidence type="ECO:0000313" key="11">
    <source>
        <dbReference type="EMBL" id="GLW89270.1"/>
    </source>
</evidence>
<dbReference type="Gene3D" id="1.20.5.1930">
    <property type="match status" value="1"/>
</dbReference>
<keyword evidence="7" id="KW-0067">ATP-binding</keyword>
<dbReference type="InterPro" id="IPR050482">
    <property type="entry name" value="Sensor_HK_TwoCompSys"/>
</dbReference>
<evidence type="ECO:0000259" key="10">
    <source>
        <dbReference type="Pfam" id="PF07730"/>
    </source>
</evidence>
<dbReference type="InterPro" id="IPR036890">
    <property type="entry name" value="HATPase_C_sf"/>
</dbReference>
<name>A0A9W6V4J6_9PSEU</name>
<feature type="transmembrane region" description="Helical" evidence="9">
    <location>
        <begin position="102"/>
        <end position="122"/>
    </location>
</feature>
<dbReference type="GO" id="GO:0046983">
    <property type="term" value="F:protein dimerization activity"/>
    <property type="evidence" value="ECO:0007669"/>
    <property type="project" value="InterPro"/>
</dbReference>
<feature type="domain" description="Signal transduction histidine kinase subgroup 3 dimerisation and phosphoacceptor" evidence="10">
    <location>
        <begin position="184"/>
        <end position="251"/>
    </location>
</feature>
<keyword evidence="6 11" id="KW-0418">Kinase</keyword>
<proteinExistence type="predicted"/>
<dbReference type="Gene3D" id="3.30.565.10">
    <property type="entry name" value="Histidine kinase-like ATPase, C-terminal domain"/>
    <property type="match status" value="1"/>
</dbReference>
<evidence type="ECO:0000256" key="5">
    <source>
        <dbReference type="ARBA" id="ARBA00022741"/>
    </source>
</evidence>
<feature type="transmembrane region" description="Helical" evidence="9">
    <location>
        <begin position="37"/>
        <end position="57"/>
    </location>
</feature>
<evidence type="ECO:0000256" key="3">
    <source>
        <dbReference type="ARBA" id="ARBA00022553"/>
    </source>
</evidence>
<gene>
    <name evidence="11" type="ORF">Aglo03_00860</name>
</gene>
<keyword evidence="3" id="KW-0597">Phosphoprotein</keyword>
<evidence type="ECO:0000256" key="6">
    <source>
        <dbReference type="ARBA" id="ARBA00022777"/>
    </source>
</evidence>
<protein>
    <recommendedName>
        <fullName evidence="2">histidine kinase</fullName>
        <ecNumber evidence="2">2.7.13.3</ecNumber>
    </recommendedName>
</protein>
<dbReference type="SUPFAM" id="SSF55874">
    <property type="entry name" value="ATPase domain of HSP90 chaperone/DNA topoisomerase II/histidine kinase"/>
    <property type="match status" value="1"/>
</dbReference>
<accession>A0A9W6V4J6</accession>
<dbReference type="PANTHER" id="PTHR24421">
    <property type="entry name" value="NITRATE/NITRITE SENSOR PROTEIN NARX-RELATED"/>
    <property type="match status" value="1"/>
</dbReference>
<keyword evidence="9" id="KW-0812">Transmembrane</keyword>
<dbReference type="GO" id="GO:0000155">
    <property type="term" value="F:phosphorelay sensor kinase activity"/>
    <property type="evidence" value="ECO:0007669"/>
    <property type="project" value="InterPro"/>
</dbReference>
<dbReference type="AlphaFoldDB" id="A0A9W6V4J6"/>
<feature type="transmembrane region" description="Helical" evidence="9">
    <location>
        <begin position="129"/>
        <end position="148"/>
    </location>
</feature>
<comment type="catalytic activity">
    <reaction evidence="1">
        <text>ATP + protein L-histidine = ADP + protein N-phospho-L-histidine.</text>
        <dbReference type="EC" id="2.7.13.3"/>
    </reaction>
</comment>
<reference evidence="11" key="1">
    <citation type="submission" date="2023-02" db="EMBL/GenBank/DDBJ databases">
        <title>Actinokineospora globicatena NBRC 15670.</title>
        <authorList>
            <person name="Ichikawa N."/>
            <person name="Sato H."/>
            <person name="Tonouchi N."/>
        </authorList>
    </citation>
    <scope>NUCLEOTIDE SEQUENCE</scope>
    <source>
        <strain evidence="11">NBRC 15670</strain>
    </source>
</reference>
<evidence type="ECO:0000313" key="12">
    <source>
        <dbReference type="Proteomes" id="UP001165042"/>
    </source>
</evidence>
<keyword evidence="12" id="KW-1185">Reference proteome</keyword>
<dbReference type="EC" id="2.7.13.3" evidence="2"/>
<dbReference type="EMBL" id="BSSD01000001">
    <property type="protein sequence ID" value="GLW89270.1"/>
    <property type="molecule type" value="Genomic_DNA"/>
</dbReference>
<dbReference type="InterPro" id="IPR011712">
    <property type="entry name" value="Sig_transdc_His_kin_sub3_dim/P"/>
</dbReference>
<evidence type="ECO:0000256" key="9">
    <source>
        <dbReference type="SAM" id="Phobius"/>
    </source>
</evidence>
<dbReference type="CDD" id="cd16917">
    <property type="entry name" value="HATPase_UhpB-NarQ-NarX-like"/>
    <property type="match status" value="1"/>
</dbReference>
<keyword evidence="4" id="KW-0808">Transferase</keyword>
<dbReference type="PANTHER" id="PTHR24421:SF10">
    <property type="entry name" value="NITRATE_NITRITE SENSOR PROTEIN NARQ"/>
    <property type="match status" value="1"/>
</dbReference>
<keyword evidence="9" id="KW-0472">Membrane</keyword>
<evidence type="ECO:0000256" key="2">
    <source>
        <dbReference type="ARBA" id="ARBA00012438"/>
    </source>
</evidence>
<feature type="transmembrane region" description="Helical" evidence="9">
    <location>
        <begin position="64"/>
        <end position="82"/>
    </location>
</feature>
<evidence type="ECO:0000256" key="7">
    <source>
        <dbReference type="ARBA" id="ARBA00022840"/>
    </source>
</evidence>
<keyword evidence="5" id="KW-0547">Nucleotide-binding</keyword>
<feature type="transmembrane region" description="Helical" evidence="9">
    <location>
        <begin position="12"/>
        <end position="31"/>
    </location>
</feature>
<dbReference type="GO" id="GO:0005524">
    <property type="term" value="F:ATP binding"/>
    <property type="evidence" value="ECO:0007669"/>
    <property type="project" value="UniProtKB-KW"/>
</dbReference>
<keyword evidence="8" id="KW-0902">Two-component regulatory system</keyword>
<sequence>MGVRDTAVVLRRQALVVALLCVCADVGVLLVVCPWALSVWVGWVALGLAVVVDAALATPARWSGAVALAHALVHGIGPFLLAQPYSNINEVGLLVAGYRAGAWLGTAEAFAALAVLGAGLMAERFAYSGNWWLTILNVLASALLPWLVGRNTTARRGHLADLERREATRQAEEREVVRAAVTRERTAIARDLHDVISHHVSAINVHAGAARLALRDRPEDRLRDSLTAVETASRSAMASLRTLLDLLHHGDDSATQPGLDDLDDLVDLIRSAGLPTRLVTAGPAVAVPRSVDIALYRIVQEALTNALRHGGRRKAVVELTRTATSLRLTVTNDLGAGRPPDVGHRGLAGIRHRAALIGAIVECGPSGPQWMVRVDVPLVLGES</sequence>
<evidence type="ECO:0000256" key="4">
    <source>
        <dbReference type="ARBA" id="ARBA00022679"/>
    </source>
</evidence>
<dbReference type="Proteomes" id="UP001165042">
    <property type="component" value="Unassembled WGS sequence"/>
</dbReference>
<dbReference type="Pfam" id="PF07730">
    <property type="entry name" value="HisKA_3"/>
    <property type="match status" value="1"/>
</dbReference>
<evidence type="ECO:0000256" key="1">
    <source>
        <dbReference type="ARBA" id="ARBA00000085"/>
    </source>
</evidence>
<organism evidence="11 12">
    <name type="scientific">Actinokineospora globicatena</name>
    <dbReference type="NCBI Taxonomy" id="103729"/>
    <lineage>
        <taxon>Bacteria</taxon>
        <taxon>Bacillati</taxon>
        <taxon>Actinomycetota</taxon>
        <taxon>Actinomycetes</taxon>
        <taxon>Pseudonocardiales</taxon>
        <taxon>Pseudonocardiaceae</taxon>
        <taxon>Actinokineospora</taxon>
    </lineage>
</organism>
<comment type="caution">
    <text evidence="11">The sequence shown here is derived from an EMBL/GenBank/DDBJ whole genome shotgun (WGS) entry which is preliminary data.</text>
</comment>
<dbReference type="GO" id="GO:0016020">
    <property type="term" value="C:membrane"/>
    <property type="evidence" value="ECO:0007669"/>
    <property type="project" value="InterPro"/>
</dbReference>